<dbReference type="SUPFAM" id="SSF51735">
    <property type="entry name" value="NAD(P)-binding Rossmann-fold domains"/>
    <property type="match status" value="1"/>
</dbReference>
<evidence type="ECO:0000313" key="5">
    <source>
        <dbReference type="Proteomes" id="UP000286716"/>
    </source>
</evidence>
<evidence type="ECO:0000259" key="3">
    <source>
        <dbReference type="SMART" id="SM00822"/>
    </source>
</evidence>
<dbReference type="FunFam" id="3.40.50.720:FF:000084">
    <property type="entry name" value="Short-chain dehydrogenase reductase"/>
    <property type="match status" value="1"/>
</dbReference>
<proteinExistence type="inferred from homology"/>
<evidence type="ECO:0000256" key="1">
    <source>
        <dbReference type="ARBA" id="ARBA00006484"/>
    </source>
</evidence>
<dbReference type="PRINTS" id="PR00081">
    <property type="entry name" value="GDHRDH"/>
</dbReference>
<dbReference type="InterPro" id="IPR020904">
    <property type="entry name" value="Sc_DH/Rdtase_CS"/>
</dbReference>
<keyword evidence="2" id="KW-0560">Oxidoreductase</keyword>
<evidence type="ECO:0000256" key="2">
    <source>
        <dbReference type="ARBA" id="ARBA00023002"/>
    </source>
</evidence>
<dbReference type="Gene3D" id="3.40.50.720">
    <property type="entry name" value="NAD(P)-binding Rossmann-like Domain"/>
    <property type="match status" value="1"/>
</dbReference>
<dbReference type="AlphaFoldDB" id="A0A428WP83"/>
<dbReference type="RefSeq" id="WP_020639553.1">
    <property type="nucleotide sequence ID" value="NZ_QHHU01000018.1"/>
</dbReference>
<evidence type="ECO:0000313" key="4">
    <source>
        <dbReference type="EMBL" id="RSM44882.1"/>
    </source>
</evidence>
<name>A0A428WP83_AMYBA</name>
<dbReference type="PANTHER" id="PTHR42760">
    <property type="entry name" value="SHORT-CHAIN DEHYDROGENASES/REDUCTASES FAMILY MEMBER"/>
    <property type="match status" value="1"/>
</dbReference>
<gene>
    <name evidence="4" type="ORF">DMA12_15175</name>
</gene>
<dbReference type="Proteomes" id="UP000286716">
    <property type="component" value="Unassembled WGS sequence"/>
</dbReference>
<dbReference type="InterPro" id="IPR057326">
    <property type="entry name" value="KR_dom"/>
</dbReference>
<organism evidence="4 5">
    <name type="scientific">Amycolatopsis balhimycina DSM 5908</name>
    <dbReference type="NCBI Taxonomy" id="1081091"/>
    <lineage>
        <taxon>Bacteria</taxon>
        <taxon>Bacillati</taxon>
        <taxon>Actinomycetota</taxon>
        <taxon>Actinomycetes</taxon>
        <taxon>Pseudonocardiales</taxon>
        <taxon>Pseudonocardiaceae</taxon>
        <taxon>Amycolatopsis</taxon>
    </lineage>
</organism>
<dbReference type="PRINTS" id="PR00080">
    <property type="entry name" value="SDRFAMILY"/>
</dbReference>
<sequence length="243" mass="25270">MTISLEGKKVLVTGGCRGIGAAITLAMARAGADVIACYRSGGDHVDALATRLDETPGKYHLTRADVTSSADIAALVQECRDRLGSLDVLVNNAGVISHIPFAELKLEEWQRVVDTNLTSVFAMVQAALPLLSGNSSVISIGSGSAFVGLALRAHYTATKAGLVGLSRSMSRELGPRGIRVNVISPGVIQTEKELSDEIVAKYTAMTSAGRLGRPDEIANVAVFLASDLSSYISGADIDANGGI</sequence>
<dbReference type="InterPro" id="IPR036291">
    <property type="entry name" value="NAD(P)-bd_dom_sf"/>
</dbReference>
<dbReference type="PANTHER" id="PTHR42760:SF133">
    <property type="entry name" value="3-OXOACYL-[ACYL-CARRIER-PROTEIN] REDUCTASE"/>
    <property type="match status" value="1"/>
</dbReference>
<feature type="domain" description="Ketoreductase" evidence="3">
    <location>
        <begin position="8"/>
        <end position="186"/>
    </location>
</feature>
<dbReference type="Pfam" id="PF13561">
    <property type="entry name" value="adh_short_C2"/>
    <property type="match status" value="1"/>
</dbReference>
<reference evidence="4 5" key="1">
    <citation type="submission" date="2018-05" db="EMBL/GenBank/DDBJ databases">
        <title>Evolution of GPA BGCs.</title>
        <authorList>
            <person name="Waglechner N."/>
            <person name="Wright G.D."/>
        </authorList>
    </citation>
    <scope>NUCLEOTIDE SEQUENCE [LARGE SCALE GENOMIC DNA]</scope>
    <source>
        <strain evidence="4 5">DSM 5908</strain>
    </source>
</reference>
<dbReference type="GO" id="GO:0016616">
    <property type="term" value="F:oxidoreductase activity, acting on the CH-OH group of donors, NAD or NADP as acceptor"/>
    <property type="evidence" value="ECO:0007669"/>
    <property type="project" value="UniProtKB-ARBA"/>
</dbReference>
<dbReference type="EMBL" id="QHHU01000018">
    <property type="protein sequence ID" value="RSM44882.1"/>
    <property type="molecule type" value="Genomic_DNA"/>
</dbReference>
<dbReference type="InterPro" id="IPR002347">
    <property type="entry name" value="SDR_fam"/>
</dbReference>
<dbReference type="OrthoDB" id="286404at2"/>
<accession>A0A428WP83</accession>
<comment type="similarity">
    <text evidence="1">Belongs to the short-chain dehydrogenases/reductases (SDR) family.</text>
</comment>
<protein>
    <submittedName>
        <fullName evidence="4">SDR family oxidoreductase</fullName>
    </submittedName>
</protein>
<dbReference type="SMART" id="SM00822">
    <property type="entry name" value="PKS_KR"/>
    <property type="match status" value="1"/>
</dbReference>
<keyword evidence="5" id="KW-1185">Reference proteome</keyword>
<dbReference type="PROSITE" id="PS00061">
    <property type="entry name" value="ADH_SHORT"/>
    <property type="match status" value="1"/>
</dbReference>
<comment type="caution">
    <text evidence="4">The sequence shown here is derived from an EMBL/GenBank/DDBJ whole genome shotgun (WGS) entry which is preliminary data.</text>
</comment>